<proteinExistence type="predicted"/>
<dbReference type="HOGENOM" id="CLU_1230240_0_0_1"/>
<organism evidence="1">
    <name type="scientific">Neurospora crassa</name>
    <dbReference type="NCBI Taxonomy" id="5141"/>
    <lineage>
        <taxon>Eukaryota</taxon>
        <taxon>Fungi</taxon>
        <taxon>Dikarya</taxon>
        <taxon>Ascomycota</taxon>
        <taxon>Pezizomycotina</taxon>
        <taxon>Sordariomycetes</taxon>
        <taxon>Sordariomycetidae</taxon>
        <taxon>Sordariales</taxon>
        <taxon>Sordariaceae</taxon>
        <taxon>Neurospora</taxon>
    </lineage>
</organism>
<protein>
    <submittedName>
        <fullName evidence="1">Uncharacterized protein</fullName>
    </submittedName>
</protein>
<accession>Q6M9H6</accession>
<dbReference type="AlphaFoldDB" id="Q6M9H6"/>
<reference evidence="1" key="1">
    <citation type="submission" date="2004-01" db="EMBL/GenBank/DDBJ databases">
        <authorList>
            <person name="Schulte U."/>
            <person name="Aign V."/>
            <person name="Hoheisel J."/>
            <person name="Brandt P."/>
            <person name="Fartmann B."/>
            <person name="Holland R."/>
            <person name="Nyakatura G."/>
            <person name="Mewes H.W."/>
            <person name="Mannhaupt G."/>
        </authorList>
    </citation>
    <scope>NUCLEOTIDE SEQUENCE</scope>
</reference>
<sequence length="225" mass="22393">MSDNSVIGCIPMRNGNEEPCVIMNTEEPCVIMRTEKKGRKVNMMLMAAAISALSATGANAQMGYGSAGAVAASSSSASACIPITITVTPSVSAAADQTTGEVDGVQGSTSTSEPMTYITKTAVATLTHTTTFVKATQPAGNLTTTATQYNGTATKTAIAMTGTGTGVSSWATGPYHSAANGTYASPTATADHPQHAGAATSSSVSYTHLAVALIASAALGAVFGA</sequence>
<name>Q6M9H6_NEUCS</name>
<reference evidence="1" key="2">
    <citation type="submission" date="2004-01" db="EMBL/GenBank/DDBJ databases">
        <authorList>
            <person name="German Neurospora genome project"/>
        </authorList>
    </citation>
    <scope>NUCLEOTIDE SEQUENCE</scope>
</reference>
<dbReference type="eggNOG" id="ENOG502RJBT">
    <property type="taxonomic scope" value="Eukaryota"/>
</dbReference>
<dbReference type="VEuPathDB" id="FungiDB:NCU00425"/>
<dbReference type="EMBL" id="BX908807">
    <property type="protein sequence ID" value="CAF05981.1"/>
    <property type="molecule type" value="Genomic_DNA"/>
</dbReference>
<evidence type="ECO:0000313" key="1">
    <source>
        <dbReference type="EMBL" id="CAF05981.1"/>
    </source>
</evidence>
<dbReference type="OrthoDB" id="4586139at2759"/>